<evidence type="ECO:0000256" key="2">
    <source>
        <dbReference type="ARBA" id="ARBA00023015"/>
    </source>
</evidence>
<proteinExistence type="inferred from homology"/>
<dbReference type="SUPFAM" id="SSF46785">
    <property type="entry name" value="Winged helix' DNA-binding domain"/>
    <property type="match status" value="1"/>
</dbReference>
<dbReference type="Pfam" id="PF00126">
    <property type="entry name" value="HTH_1"/>
    <property type="match status" value="1"/>
</dbReference>
<dbReference type="Proteomes" id="UP001519288">
    <property type="component" value="Unassembled WGS sequence"/>
</dbReference>
<dbReference type="PANTHER" id="PTHR30126:SF100">
    <property type="entry name" value="LYSR-FAMILY TRANSCRIPTIONAL REGULATOR"/>
    <property type="match status" value="1"/>
</dbReference>
<name>A0ABS4JGA5_9BACL</name>
<dbReference type="SUPFAM" id="SSF53850">
    <property type="entry name" value="Periplasmic binding protein-like II"/>
    <property type="match status" value="1"/>
</dbReference>
<keyword evidence="7" id="KW-1185">Reference proteome</keyword>
<dbReference type="PROSITE" id="PS50931">
    <property type="entry name" value="HTH_LYSR"/>
    <property type="match status" value="1"/>
</dbReference>
<keyword evidence="4" id="KW-0804">Transcription</keyword>
<feature type="domain" description="HTH lysR-type" evidence="5">
    <location>
        <begin position="1"/>
        <end position="58"/>
    </location>
</feature>
<dbReference type="RefSeq" id="WP_209861181.1">
    <property type="nucleotide sequence ID" value="NZ_JAGGLD010000002.1"/>
</dbReference>
<dbReference type="PANTHER" id="PTHR30126">
    <property type="entry name" value="HTH-TYPE TRANSCRIPTIONAL REGULATOR"/>
    <property type="match status" value="1"/>
</dbReference>
<dbReference type="Pfam" id="PF03466">
    <property type="entry name" value="LysR_substrate"/>
    <property type="match status" value="1"/>
</dbReference>
<dbReference type="Gene3D" id="3.40.190.290">
    <property type="match status" value="1"/>
</dbReference>
<evidence type="ECO:0000313" key="6">
    <source>
        <dbReference type="EMBL" id="MBP2000742.1"/>
    </source>
</evidence>
<evidence type="ECO:0000256" key="4">
    <source>
        <dbReference type="ARBA" id="ARBA00023163"/>
    </source>
</evidence>
<dbReference type="InterPro" id="IPR036388">
    <property type="entry name" value="WH-like_DNA-bd_sf"/>
</dbReference>
<dbReference type="CDD" id="cd05466">
    <property type="entry name" value="PBP2_LTTR_substrate"/>
    <property type="match status" value="1"/>
</dbReference>
<dbReference type="EMBL" id="JAGGLD010000002">
    <property type="protein sequence ID" value="MBP2000742.1"/>
    <property type="molecule type" value="Genomic_DNA"/>
</dbReference>
<dbReference type="Gene3D" id="1.10.10.10">
    <property type="entry name" value="Winged helix-like DNA-binding domain superfamily/Winged helix DNA-binding domain"/>
    <property type="match status" value="1"/>
</dbReference>
<evidence type="ECO:0000259" key="5">
    <source>
        <dbReference type="PROSITE" id="PS50931"/>
    </source>
</evidence>
<keyword evidence="3 6" id="KW-0238">DNA-binding</keyword>
<organism evidence="6 7">
    <name type="scientific">Paenibacillus shirakamiensis</name>
    <dbReference type="NCBI Taxonomy" id="1265935"/>
    <lineage>
        <taxon>Bacteria</taxon>
        <taxon>Bacillati</taxon>
        <taxon>Bacillota</taxon>
        <taxon>Bacilli</taxon>
        <taxon>Bacillales</taxon>
        <taxon>Paenibacillaceae</taxon>
        <taxon>Paenibacillus</taxon>
    </lineage>
</organism>
<dbReference type="InterPro" id="IPR000847">
    <property type="entry name" value="LysR_HTH_N"/>
</dbReference>
<evidence type="ECO:0000256" key="1">
    <source>
        <dbReference type="ARBA" id="ARBA00009437"/>
    </source>
</evidence>
<dbReference type="InterPro" id="IPR036390">
    <property type="entry name" value="WH_DNA-bd_sf"/>
</dbReference>
<dbReference type="InterPro" id="IPR005119">
    <property type="entry name" value="LysR_subst-bd"/>
</dbReference>
<evidence type="ECO:0000313" key="7">
    <source>
        <dbReference type="Proteomes" id="UP001519288"/>
    </source>
</evidence>
<accession>A0ABS4JGA5</accession>
<gene>
    <name evidence="6" type="ORF">J2Z69_001773</name>
</gene>
<dbReference type="PRINTS" id="PR00039">
    <property type="entry name" value="HTHLYSR"/>
</dbReference>
<keyword evidence="2" id="KW-0805">Transcription regulation</keyword>
<sequence length="294" mass="33062">MELVYLQTFREVARLGSYTKAAEALGYAQSSVTTQIQKLEESYRTVLFERFGRTMRLTQAGEALLPFAHEMIRLHAESKEVVAEQSKGSLNIGTIETLAAFYLPPFLQAYRKNYPDIQLLIQPGNELVIIEGVKNGTVDVGFILDPPLQDPQIHSIILREEPIVIAMSPDHRLASVSGLHLSDLEQETFILTEAGCTYRSSLLDLLNKQGISFQISCEFGNLEAIKQCVIYGLGVALLPGITLDHEVRQGKLAAIPILDPDMKFYTQLIYSRKKWLSKSFQNFLQLLHPEYSSK</sequence>
<comment type="caution">
    <text evidence="6">The sequence shown here is derived from an EMBL/GenBank/DDBJ whole genome shotgun (WGS) entry which is preliminary data.</text>
</comment>
<dbReference type="GO" id="GO:0003677">
    <property type="term" value="F:DNA binding"/>
    <property type="evidence" value="ECO:0007669"/>
    <property type="project" value="UniProtKB-KW"/>
</dbReference>
<reference evidence="6 7" key="1">
    <citation type="submission" date="2021-03" db="EMBL/GenBank/DDBJ databases">
        <title>Genomic Encyclopedia of Type Strains, Phase IV (KMG-IV): sequencing the most valuable type-strain genomes for metagenomic binning, comparative biology and taxonomic classification.</title>
        <authorList>
            <person name="Goeker M."/>
        </authorList>
    </citation>
    <scope>NUCLEOTIDE SEQUENCE [LARGE SCALE GENOMIC DNA]</scope>
    <source>
        <strain evidence="6 7">DSM 26806</strain>
    </source>
</reference>
<protein>
    <submittedName>
        <fullName evidence="6">DNA-binding transcriptional LysR family regulator</fullName>
    </submittedName>
</protein>
<comment type="similarity">
    <text evidence="1">Belongs to the LysR transcriptional regulatory family.</text>
</comment>
<evidence type="ECO:0000256" key="3">
    <source>
        <dbReference type="ARBA" id="ARBA00023125"/>
    </source>
</evidence>